<name>A0A1H2L893_9ACTN</name>
<proteinExistence type="predicted"/>
<organism evidence="1 2">
    <name type="scientific">Jiangella alkaliphila</name>
    <dbReference type="NCBI Taxonomy" id="419479"/>
    <lineage>
        <taxon>Bacteria</taxon>
        <taxon>Bacillati</taxon>
        <taxon>Actinomycetota</taxon>
        <taxon>Actinomycetes</taxon>
        <taxon>Jiangellales</taxon>
        <taxon>Jiangellaceae</taxon>
        <taxon>Jiangella</taxon>
    </lineage>
</organism>
<dbReference type="Proteomes" id="UP000182977">
    <property type="component" value="Chromosome I"/>
</dbReference>
<keyword evidence="2" id="KW-1185">Reference proteome</keyword>
<accession>A0A1H2L893</accession>
<sequence>MQGGVTGDRAEGRLIGTSQIRYIVEQVLHLAAGLGTKVGYYGAWDVGIHVTHAPDGQDSQLTIRGGVRHAAWTREHYENVITVTSEELVEHRGDVAYRLLHPLARVLRVEGRLAAELGIDVP</sequence>
<evidence type="ECO:0000313" key="1">
    <source>
        <dbReference type="EMBL" id="SDU77012.1"/>
    </source>
</evidence>
<reference evidence="2" key="1">
    <citation type="submission" date="2016-10" db="EMBL/GenBank/DDBJ databases">
        <authorList>
            <person name="Varghese N."/>
            <person name="Submissions S."/>
        </authorList>
    </citation>
    <scope>NUCLEOTIDE SEQUENCE [LARGE SCALE GENOMIC DNA]</scope>
    <source>
        <strain evidence="2">DSM 45079</strain>
    </source>
</reference>
<dbReference type="EMBL" id="LT629791">
    <property type="protein sequence ID" value="SDU77012.1"/>
    <property type="molecule type" value="Genomic_DNA"/>
</dbReference>
<evidence type="ECO:0000313" key="2">
    <source>
        <dbReference type="Proteomes" id="UP000182977"/>
    </source>
</evidence>
<protein>
    <submittedName>
        <fullName evidence="1">Uncharacterized protein</fullName>
    </submittedName>
</protein>
<dbReference type="AlphaFoldDB" id="A0A1H2L893"/>
<gene>
    <name evidence="1" type="ORF">SAMN04488563_5389</name>
</gene>